<evidence type="ECO:0000313" key="2">
    <source>
        <dbReference type="EMBL" id="VAX38091.1"/>
    </source>
</evidence>
<evidence type="ECO:0000256" key="1">
    <source>
        <dbReference type="SAM" id="Phobius"/>
    </source>
</evidence>
<proteinExistence type="predicted"/>
<dbReference type="EMBL" id="UOGL01000164">
    <property type="protein sequence ID" value="VAX38091.1"/>
    <property type="molecule type" value="Genomic_DNA"/>
</dbReference>
<gene>
    <name evidence="2" type="ORF">MNBD_PLANCTO02-1931</name>
</gene>
<keyword evidence="1" id="KW-0472">Membrane</keyword>
<keyword evidence="1" id="KW-1133">Transmembrane helix</keyword>
<feature type="transmembrane region" description="Helical" evidence="1">
    <location>
        <begin position="132"/>
        <end position="153"/>
    </location>
</feature>
<sequence>MVAKIGLMFMRFALSFWVGAAVLFVVTGVIEVTTPNPFLTSPVKDVLVTIRFPPYYIVGWSSLGTALLFGLFALTSSAFSRKRIIFALLLTTMALITMMVDYCHVYTPLAKMVTPPGKARDMNFEKYHKRSMYINTFDVSLCFLAAIITCYPFKEKEIVES</sequence>
<protein>
    <recommendedName>
        <fullName evidence="3">DUF4149 domain-containing protein</fullName>
    </recommendedName>
</protein>
<evidence type="ECO:0008006" key="3">
    <source>
        <dbReference type="Google" id="ProtNLM"/>
    </source>
</evidence>
<keyword evidence="1" id="KW-0812">Transmembrane</keyword>
<name>A0A3B1DGS2_9ZZZZ</name>
<feature type="transmembrane region" description="Helical" evidence="1">
    <location>
        <begin position="86"/>
        <end position="107"/>
    </location>
</feature>
<dbReference type="AlphaFoldDB" id="A0A3B1DGS2"/>
<accession>A0A3B1DGS2</accession>
<organism evidence="2">
    <name type="scientific">hydrothermal vent metagenome</name>
    <dbReference type="NCBI Taxonomy" id="652676"/>
    <lineage>
        <taxon>unclassified sequences</taxon>
        <taxon>metagenomes</taxon>
        <taxon>ecological metagenomes</taxon>
    </lineage>
</organism>
<feature type="transmembrane region" description="Helical" evidence="1">
    <location>
        <begin position="52"/>
        <end position="74"/>
    </location>
</feature>
<reference evidence="2" key="1">
    <citation type="submission" date="2018-06" db="EMBL/GenBank/DDBJ databases">
        <authorList>
            <person name="Zhirakovskaya E."/>
        </authorList>
    </citation>
    <scope>NUCLEOTIDE SEQUENCE</scope>
</reference>